<keyword evidence="5" id="KW-1185">Reference proteome</keyword>
<dbReference type="PANTHER" id="PTHR43180:SF66">
    <property type="entry name" value="SHORT-CHAIN DEHYDROGENASE_REDUCTASE FAMILY PROTEIN"/>
    <property type="match status" value="1"/>
</dbReference>
<dbReference type="PANTHER" id="PTHR43180">
    <property type="entry name" value="3-OXOACYL-(ACYL-CARRIER-PROTEIN) REDUCTASE (AFU_ORTHOLOGUE AFUA_6G11210)"/>
    <property type="match status" value="1"/>
</dbReference>
<dbReference type="PRINTS" id="PR00080">
    <property type="entry name" value="SDRFAMILY"/>
</dbReference>
<evidence type="ECO:0000256" key="2">
    <source>
        <dbReference type="ARBA" id="ARBA00023002"/>
    </source>
</evidence>
<evidence type="ECO:0000256" key="3">
    <source>
        <dbReference type="RuleBase" id="RU000363"/>
    </source>
</evidence>
<evidence type="ECO:0000313" key="4">
    <source>
        <dbReference type="EMBL" id="UPM55448.1"/>
    </source>
</evidence>
<evidence type="ECO:0000256" key="1">
    <source>
        <dbReference type="ARBA" id="ARBA00006484"/>
    </source>
</evidence>
<dbReference type="InterPro" id="IPR020904">
    <property type="entry name" value="Sc_DH/Rdtase_CS"/>
</dbReference>
<reference evidence="4 5" key="1">
    <citation type="submission" date="2022-04" db="EMBL/GenBank/DDBJ databases">
        <title>Mechanism of arsenic methylation and mitigation arsenic toxicity by Bacillus sp. LH14 from an Arsenic-Contaminated Paddy Soil.</title>
        <authorList>
            <person name="Wang D."/>
        </authorList>
    </citation>
    <scope>NUCLEOTIDE SEQUENCE [LARGE SCALE GENOMIC DNA]</scope>
    <source>
        <strain evidence="4 5">LH14</strain>
    </source>
</reference>
<sequence length="254" mass="26979">MLLKDKVAIITGGASGIGRATALKYAKEGAKVVVADFNEAGATETVEQIKAFGGESVVFKVDASKFAEVESLVEFAVQTYGTIDVMFNNAGIGGTNRINEFNEEIYQKVIAVNQHGVAYGIASASKKMIELGVKGVIINTASVYGYLANVGTFAYNASKGAVVMMTKTAALDLAPYGIRVVGVAPGFVRTPIIDGLKDRGLEELYRNFQMRKEFIEPDEIAGMVCLLAMEEANVVNGSTVMLDDGLAGFKAHTV</sequence>
<comment type="similarity">
    <text evidence="1 3">Belongs to the short-chain dehydrogenases/reductases (SDR) family.</text>
</comment>
<dbReference type="SUPFAM" id="SSF51735">
    <property type="entry name" value="NAD(P)-binding Rossmann-fold domains"/>
    <property type="match status" value="1"/>
</dbReference>
<keyword evidence="2" id="KW-0560">Oxidoreductase</keyword>
<dbReference type="PROSITE" id="PS00061">
    <property type="entry name" value="ADH_SHORT"/>
    <property type="match status" value="1"/>
</dbReference>
<dbReference type="Pfam" id="PF00106">
    <property type="entry name" value="adh_short"/>
    <property type="match status" value="1"/>
</dbReference>
<dbReference type="Proteomes" id="UP000830639">
    <property type="component" value="Chromosome"/>
</dbReference>
<gene>
    <name evidence="4" type="ORF">MY490_06290</name>
</gene>
<dbReference type="InterPro" id="IPR036291">
    <property type="entry name" value="NAD(P)-bd_dom_sf"/>
</dbReference>
<dbReference type="Gene3D" id="3.40.50.720">
    <property type="entry name" value="NAD(P)-binding Rossmann-like Domain"/>
    <property type="match status" value="1"/>
</dbReference>
<evidence type="ECO:0000313" key="5">
    <source>
        <dbReference type="Proteomes" id="UP000830639"/>
    </source>
</evidence>
<proteinExistence type="inferred from homology"/>
<dbReference type="EMBL" id="CP096034">
    <property type="protein sequence ID" value="UPM55448.1"/>
    <property type="molecule type" value="Genomic_DNA"/>
</dbReference>
<dbReference type="InterPro" id="IPR002347">
    <property type="entry name" value="SDR_fam"/>
</dbReference>
<name>A0ABY4JRG6_9BACI</name>
<dbReference type="RefSeq" id="WP_248268460.1">
    <property type="nucleotide sequence ID" value="NZ_CP096034.1"/>
</dbReference>
<dbReference type="PRINTS" id="PR00081">
    <property type="entry name" value="GDHRDH"/>
</dbReference>
<organism evidence="4 5">
    <name type="scientific">Gottfriedia acidiceleris</name>
    <dbReference type="NCBI Taxonomy" id="371036"/>
    <lineage>
        <taxon>Bacteria</taxon>
        <taxon>Bacillati</taxon>
        <taxon>Bacillota</taxon>
        <taxon>Bacilli</taxon>
        <taxon>Bacillales</taxon>
        <taxon>Bacillaceae</taxon>
        <taxon>Gottfriedia</taxon>
    </lineage>
</organism>
<accession>A0ABY4JRG6</accession>
<dbReference type="CDD" id="cd05233">
    <property type="entry name" value="SDR_c"/>
    <property type="match status" value="1"/>
</dbReference>
<protein>
    <submittedName>
        <fullName evidence="4">SDR family oxidoreductase</fullName>
    </submittedName>
</protein>